<accession>A0AAV1Z1G0</accession>
<name>A0AAV1Z1G0_9ARAC</name>
<evidence type="ECO:0000313" key="9">
    <source>
        <dbReference type="Proteomes" id="UP001497382"/>
    </source>
</evidence>
<keyword evidence="9" id="KW-1185">Reference proteome</keyword>
<evidence type="ECO:0000256" key="2">
    <source>
        <dbReference type="ARBA" id="ARBA00022771"/>
    </source>
</evidence>
<keyword evidence="3" id="KW-0862">Zinc</keyword>
<dbReference type="PANTHER" id="PTHR46927">
    <property type="entry name" value="AGAP005574-PA"/>
    <property type="match status" value="1"/>
</dbReference>
<dbReference type="Pfam" id="PF05485">
    <property type="entry name" value="THAP"/>
    <property type="match status" value="1"/>
</dbReference>
<feature type="domain" description="THAP-type" evidence="7">
    <location>
        <begin position="1"/>
        <end position="81"/>
    </location>
</feature>
<evidence type="ECO:0000256" key="1">
    <source>
        <dbReference type="ARBA" id="ARBA00022723"/>
    </source>
</evidence>
<reference evidence="8 9" key="1">
    <citation type="submission" date="2024-04" db="EMBL/GenBank/DDBJ databases">
        <authorList>
            <person name="Rising A."/>
            <person name="Reimegard J."/>
            <person name="Sonavane S."/>
            <person name="Akerstrom W."/>
            <person name="Nylinder S."/>
            <person name="Hedman E."/>
            <person name="Kallberg Y."/>
        </authorList>
    </citation>
    <scope>NUCLEOTIDE SEQUENCE [LARGE SCALE GENOMIC DNA]</scope>
</reference>
<evidence type="ECO:0000256" key="3">
    <source>
        <dbReference type="ARBA" id="ARBA00022833"/>
    </source>
</evidence>
<dbReference type="SUPFAM" id="SSF57716">
    <property type="entry name" value="Glucocorticoid receptor-like (DNA-binding domain)"/>
    <property type="match status" value="1"/>
</dbReference>
<evidence type="ECO:0000256" key="5">
    <source>
        <dbReference type="PROSITE-ProRule" id="PRU00309"/>
    </source>
</evidence>
<dbReference type="InterPro" id="IPR052224">
    <property type="entry name" value="THAP_domain_protein"/>
</dbReference>
<evidence type="ECO:0000256" key="4">
    <source>
        <dbReference type="ARBA" id="ARBA00023125"/>
    </source>
</evidence>
<evidence type="ECO:0000259" key="7">
    <source>
        <dbReference type="PROSITE" id="PS50950"/>
    </source>
</evidence>
<dbReference type="SMART" id="SM00692">
    <property type="entry name" value="DM3"/>
    <property type="match status" value="1"/>
</dbReference>
<evidence type="ECO:0000313" key="8">
    <source>
        <dbReference type="EMBL" id="CAL1264097.1"/>
    </source>
</evidence>
<dbReference type="AlphaFoldDB" id="A0AAV1Z1G0"/>
<proteinExistence type="predicted"/>
<feature type="compositionally biased region" description="Basic and acidic residues" evidence="6">
    <location>
        <begin position="87"/>
        <end position="96"/>
    </location>
</feature>
<dbReference type="EMBL" id="CAXIEN010000011">
    <property type="protein sequence ID" value="CAL1264097.1"/>
    <property type="molecule type" value="Genomic_DNA"/>
</dbReference>
<keyword evidence="4 5" id="KW-0238">DNA-binding</keyword>
<organism evidence="8 9">
    <name type="scientific">Larinioides sclopetarius</name>
    <dbReference type="NCBI Taxonomy" id="280406"/>
    <lineage>
        <taxon>Eukaryota</taxon>
        <taxon>Metazoa</taxon>
        <taxon>Ecdysozoa</taxon>
        <taxon>Arthropoda</taxon>
        <taxon>Chelicerata</taxon>
        <taxon>Arachnida</taxon>
        <taxon>Araneae</taxon>
        <taxon>Araneomorphae</taxon>
        <taxon>Entelegynae</taxon>
        <taxon>Araneoidea</taxon>
        <taxon>Araneidae</taxon>
        <taxon>Larinioides</taxon>
    </lineage>
</organism>
<evidence type="ECO:0000256" key="6">
    <source>
        <dbReference type="SAM" id="MobiDB-lite"/>
    </source>
</evidence>
<sequence length="349" mass="39557">MVHFCCAFGCKEKGTKDCKVSFHSFPKDEGRRRLWMLKVRRENFTVSNSTKICSKHFTPDSFDKEKFGGTWLKKTAVPTLFSFPDHLQPKNKERNPPKNRNIPDATELLSGPEPLSKEVQKRWKNMKDNYVKAIKNEGGKSDARKTKRPYIHQKHMIFLREIYGGRNSGTTSGEEAKDRIPFELAFEIKKEPMDYLPTPSTSTDTTNEEFILPQVNSWSTPDKVVEPQFTLSVASLASSNAPETGDDEQLKKKRKSNPSPPAPSTNSPGVKPQSPICNFGESSNPDSSKEPRKDQLDAFGEYIVAKLRSLDRRSSAFAQKAIVDIIFEAEMGKFLKKDCEYKVLKYCAS</sequence>
<dbReference type="GO" id="GO:0003677">
    <property type="term" value="F:DNA binding"/>
    <property type="evidence" value="ECO:0007669"/>
    <property type="project" value="UniProtKB-UniRule"/>
</dbReference>
<dbReference type="PANTHER" id="PTHR46927:SF3">
    <property type="entry name" value="THAP-TYPE DOMAIN-CONTAINING PROTEIN"/>
    <property type="match status" value="1"/>
</dbReference>
<dbReference type="GO" id="GO:0008270">
    <property type="term" value="F:zinc ion binding"/>
    <property type="evidence" value="ECO:0007669"/>
    <property type="project" value="UniProtKB-KW"/>
</dbReference>
<protein>
    <recommendedName>
        <fullName evidence="7">THAP-type domain-containing protein</fullName>
    </recommendedName>
</protein>
<keyword evidence="1" id="KW-0479">Metal-binding</keyword>
<feature type="region of interest" description="Disordered" evidence="6">
    <location>
        <begin position="83"/>
        <end position="116"/>
    </location>
</feature>
<comment type="caution">
    <text evidence="8">The sequence shown here is derived from an EMBL/GenBank/DDBJ whole genome shotgun (WGS) entry which is preliminary data.</text>
</comment>
<dbReference type="Gene3D" id="6.20.210.20">
    <property type="entry name" value="THAP domain"/>
    <property type="match status" value="1"/>
</dbReference>
<dbReference type="InterPro" id="IPR006612">
    <property type="entry name" value="THAP_Znf"/>
</dbReference>
<feature type="region of interest" description="Disordered" evidence="6">
    <location>
        <begin position="235"/>
        <end position="293"/>
    </location>
</feature>
<dbReference type="Proteomes" id="UP001497382">
    <property type="component" value="Unassembled WGS sequence"/>
</dbReference>
<dbReference type="InterPro" id="IPR038441">
    <property type="entry name" value="THAP_Znf_sf"/>
</dbReference>
<keyword evidence="2 5" id="KW-0863">Zinc-finger</keyword>
<dbReference type="PROSITE" id="PS50950">
    <property type="entry name" value="ZF_THAP"/>
    <property type="match status" value="1"/>
</dbReference>
<dbReference type="SMART" id="SM00980">
    <property type="entry name" value="THAP"/>
    <property type="match status" value="1"/>
</dbReference>
<gene>
    <name evidence="8" type="ORF">LARSCL_LOCUS1835</name>
</gene>